<evidence type="ECO:0000313" key="2">
    <source>
        <dbReference type="Proteomes" id="UP000824120"/>
    </source>
</evidence>
<organism evidence="1 2">
    <name type="scientific">Solanum commersonii</name>
    <name type="common">Commerson's wild potato</name>
    <name type="synonym">Commerson's nightshade</name>
    <dbReference type="NCBI Taxonomy" id="4109"/>
    <lineage>
        <taxon>Eukaryota</taxon>
        <taxon>Viridiplantae</taxon>
        <taxon>Streptophyta</taxon>
        <taxon>Embryophyta</taxon>
        <taxon>Tracheophyta</taxon>
        <taxon>Spermatophyta</taxon>
        <taxon>Magnoliopsida</taxon>
        <taxon>eudicotyledons</taxon>
        <taxon>Gunneridae</taxon>
        <taxon>Pentapetalae</taxon>
        <taxon>asterids</taxon>
        <taxon>lamiids</taxon>
        <taxon>Solanales</taxon>
        <taxon>Solanaceae</taxon>
        <taxon>Solanoideae</taxon>
        <taxon>Solaneae</taxon>
        <taxon>Solanum</taxon>
    </lineage>
</organism>
<dbReference type="Proteomes" id="UP000824120">
    <property type="component" value="Chromosome 2"/>
</dbReference>
<evidence type="ECO:0000313" key="1">
    <source>
        <dbReference type="EMBL" id="KAG5621983.1"/>
    </source>
</evidence>
<accession>A0A9J6ADG2</accession>
<dbReference type="AlphaFoldDB" id="A0A9J6ADG2"/>
<name>A0A9J6ADG2_SOLCO</name>
<reference evidence="1 2" key="1">
    <citation type="submission" date="2020-09" db="EMBL/GenBank/DDBJ databases">
        <title>De no assembly of potato wild relative species, Solanum commersonii.</title>
        <authorList>
            <person name="Cho K."/>
        </authorList>
    </citation>
    <scope>NUCLEOTIDE SEQUENCE [LARGE SCALE GENOMIC DNA]</scope>
    <source>
        <strain evidence="1">LZ3.2</strain>
        <tissue evidence="1">Leaf</tissue>
    </source>
</reference>
<keyword evidence="2" id="KW-1185">Reference proteome</keyword>
<proteinExistence type="predicted"/>
<comment type="caution">
    <text evidence="1">The sequence shown here is derived from an EMBL/GenBank/DDBJ whole genome shotgun (WGS) entry which is preliminary data.</text>
</comment>
<gene>
    <name evidence="1" type="ORF">H5410_007201</name>
</gene>
<dbReference type="EMBL" id="JACXVP010000002">
    <property type="protein sequence ID" value="KAG5621983.1"/>
    <property type="molecule type" value="Genomic_DNA"/>
</dbReference>
<sequence>MGLFVQLIAVKNFTEKQLRDKSAKGRMRANAKSTEVWILFRGTKVRLRSLLTLNCNCYSHFNQGKIMRCKLFLACPKKLS</sequence>
<protein>
    <submittedName>
        <fullName evidence="1">Uncharacterized protein</fullName>
    </submittedName>
</protein>